<accession>A0A8R2ACU4</accession>
<evidence type="ECO:0000256" key="9">
    <source>
        <dbReference type="PIRSR" id="PIRSR602717-51"/>
    </source>
</evidence>
<evidence type="ECO:0000256" key="7">
    <source>
        <dbReference type="ARBA" id="ARBA00023163"/>
    </source>
</evidence>
<dbReference type="GO" id="GO:0072487">
    <property type="term" value="C:MSL complex"/>
    <property type="evidence" value="ECO:0007669"/>
    <property type="project" value="TreeGrafter"/>
</dbReference>
<evidence type="ECO:0000256" key="8">
    <source>
        <dbReference type="ARBA" id="ARBA00023242"/>
    </source>
</evidence>
<reference evidence="14" key="1">
    <citation type="submission" date="2010-06" db="EMBL/GenBank/DDBJ databases">
        <authorList>
            <person name="Jiang H."/>
            <person name="Abraham K."/>
            <person name="Ali S."/>
            <person name="Alsbrooks S.L."/>
            <person name="Anim B.N."/>
            <person name="Anosike U.S."/>
            <person name="Attaway T."/>
            <person name="Bandaranaike D.P."/>
            <person name="Battles P.K."/>
            <person name="Bell S.N."/>
            <person name="Bell A.V."/>
            <person name="Beltran B."/>
            <person name="Bickham C."/>
            <person name="Bustamante Y."/>
            <person name="Caleb T."/>
            <person name="Canada A."/>
            <person name="Cardenas V."/>
            <person name="Carter K."/>
            <person name="Chacko J."/>
            <person name="Chandrabose M.N."/>
            <person name="Chavez D."/>
            <person name="Chavez A."/>
            <person name="Chen L."/>
            <person name="Chu H.-S."/>
            <person name="Claassen K.J."/>
            <person name="Cockrell R."/>
            <person name="Collins M."/>
            <person name="Cooper J.A."/>
            <person name="Cree A."/>
            <person name="Curry S.M."/>
            <person name="Da Y."/>
            <person name="Dao M.D."/>
            <person name="Das B."/>
            <person name="Davila M.-L."/>
            <person name="Davy-Carroll L."/>
            <person name="Denson S."/>
            <person name="Dinh H."/>
            <person name="Ebong V.E."/>
            <person name="Edwards J.R."/>
            <person name="Egan A."/>
            <person name="El-Daye J."/>
            <person name="Escobedo L."/>
            <person name="Fernandez S."/>
            <person name="Fernando P.R."/>
            <person name="Flagg N."/>
            <person name="Forbes L.D."/>
            <person name="Fowler R.G."/>
            <person name="Fu Q."/>
            <person name="Gabisi R.A."/>
            <person name="Ganer J."/>
            <person name="Garbino Pronczuk A."/>
            <person name="Garcia R.M."/>
            <person name="Garner T."/>
            <person name="Garrett T.E."/>
            <person name="Gonzalez D.A."/>
            <person name="Hamid H."/>
            <person name="Hawkins E.S."/>
            <person name="Hirani K."/>
            <person name="Hogues M.E."/>
            <person name="Hollins B."/>
            <person name="Hsiao C.-H."/>
            <person name="Jabil R."/>
            <person name="James M.L."/>
            <person name="Jhangiani S.N."/>
            <person name="Johnson B."/>
            <person name="Johnson Q."/>
            <person name="Joshi V."/>
            <person name="Kalu J.B."/>
            <person name="Kam C."/>
            <person name="Kashfia A."/>
            <person name="Keebler J."/>
            <person name="Kisamo H."/>
            <person name="Kovar C.L."/>
            <person name="Lago L.A."/>
            <person name="Lai C.-Y."/>
            <person name="Laidlaw J."/>
            <person name="Lara F."/>
            <person name="Le T.-K."/>
            <person name="Lee S.L."/>
            <person name="Legall F.H."/>
            <person name="Lemon S.J."/>
            <person name="Lewis L.R."/>
            <person name="Li B."/>
            <person name="Liu Y."/>
            <person name="Liu Y.-S."/>
            <person name="Lopez J."/>
            <person name="Lozado R.J."/>
            <person name="Lu J."/>
            <person name="Madu R.C."/>
            <person name="Maheshwari M."/>
            <person name="Maheshwari R."/>
            <person name="Malloy K."/>
            <person name="Martinez E."/>
            <person name="Mathew T."/>
            <person name="Mercado I.C."/>
            <person name="Mercado C."/>
            <person name="Meyer B."/>
            <person name="Montgomery K."/>
            <person name="Morgan M.B."/>
            <person name="Munidasa M."/>
            <person name="Nazareth L.V."/>
            <person name="Nelson J."/>
            <person name="Ng B.M."/>
            <person name="Nguyen N.B."/>
            <person name="Nguyen P.Q."/>
            <person name="Nguyen T."/>
            <person name="Obregon M."/>
            <person name="Okwuonu G.O."/>
            <person name="Onwere C.G."/>
            <person name="Orozco G."/>
            <person name="Parra A."/>
            <person name="Patel S."/>
            <person name="Patil S."/>
            <person name="Perez A."/>
            <person name="Perez Y."/>
            <person name="Pham C."/>
            <person name="Primus E.L."/>
            <person name="Pu L.-L."/>
            <person name="Puazo M."/>
            <person name="Qin X."/>
            <person name="Quiroz J.B."/>
            <person name="Reese J."/>
            <person name="Richards S."/>
            <person name="Rives C.M."/>
            <person name="Robberts R."/>
            <person name="Ruiz S.J."/>
            <person name="Ruiz M.J."/>
            <person name="Santibanez J."/>
            <person name="Schneider B.W."/>
            <person name="Sisson I."/>
            <person name="Smith M."/>
            <person name="Sodergren E."/>
            <person name="Song X.-Z."/>
            <person name="Song B.B."/>
            <person name="Summersgill H."/>
            <person name="Thelus R."/>
            <person name="Thornton R.D."/>
            <person name="Trejos Z.Y."/>
            <person name="Usmani K."/>
            <person name="Vattathil S."/>
            <person name="Villasana D."/>
            <person name="Walker D.L."/>
            <person name="Wang S."/>
            <person name="Wang K."/>
            <person name="White C.S."/>
            <person name="Williams A.C."/>
            <person name="Williamson J."/>
            <person name="Wilson K."/>
            <person name="Woghiren I.O."/>
            <person name="Woodworth J.R."/>
            <person name="Worley K.C."/>
            <person name="Wright R.A."/>
            <person name="Wu W."/>
            <person name="Young L."/>
            <person name="Zhang L."/>
            <person name="Zhang J."/>
            <person name="Zhu Y."/>
            <person name="Muzny D.M."/>
            <person name="Weinstock G."/>
            <person name="Gibbs R.A."/>
        </authorList>
    </citation>
    <scope>NUCLEOTIDE SEQUENCE [LARGE SCALE GENOMIC DNA]</scope>
    <source>
        <strain evidence="14">LSR1</strain>
    </source>
</reference>
<keyword evidence="7" id="KW-0804">Transcription</keyword>
<dbReference type="GO" id="GO:0046972">
    <property type="term" value="F:histone H4K16 acetyltransferase activity"/>
    <property type="evidence" value="ECO:0007669"/>
    <property type="project" value="TreeGrafter"/>
</dbReference>
<feature type="compositionally biased region" description="Basic residues" evidence="11">
    <location>
        <begin position="1"/>
        <end position="13"/>
    </location>
</feature>
<feature type="region of interest" description="Disordered" evidence="11">
    <location>
        <begin position="99"/>
        <end position="138"/>
    </location>
</feature>
<evidence type="ECO:0000259" key="12">
    <source>
        <dbReference type="PROSITE" id="PS51726"/>
    </source>
</evidence>
<organism evidence="13 14">
    <name type="scientific">Acyrthosiphon pisum</name>
    <name type="common">Pea aphid</name>
    <dbReference type="NCBI Taxonomy" id="7029"/>
    <lineage>
        <taxon>Eukaryota</taxon>
        <taxon>Metazoa</taxon>
        <taxon>Ecdysozoa</taxon>
        <taxon>Arthropoda</taxon>
        <taxon>Hexapoda</taxon>
        <taxon>Insecta</taxon>
        <taxon>Pterygota</taxon>
        <taxon>Neoptera</taxon>
        <taxon>Paraneoptera</taxon>
        <taxon>Hemiptera</taxon>
        <taxon>Sternorrhyncha</taxon>
        <taxon>Aphidomorpha</taxon>
        <taxon>Aphidoidea</taxon>
        <taxon>Aphididae</taxon>
        <taxon>Macrosiphini</taxon>
        <taxon>Acyrthosiphon</taxon>
    </lineage>
</organism>
<keyword evidence="6" id="KW-0805">Transcription regulation</keyword>
<dbReference type="InterPro" id="IPR025995">
    <property type="entry name" value="Tudor-knot"/>
</dbReference>
<evidence type="ECO:0000256" key="1">
    <source>
        <dbReference type="ARBA" id="ARBA00004123"/>
    </source>
</evidence>
<dbReference type="SUPFAM" id="SSF54160">
    <property type="entry name" value="Chromo domain-like"/>
    <property type="match status" value="1"/>
</dbReference>
<keyword evidence="5" id="KW-0007">Acetylation</keyword>
<dbReference type="InterPro" id="IPR040706">
    <property type="entry name" value="Zf-MYST"/>
</dbReference>
<dbReference type="EnsemblMetazoa" id="XM_003241029.3">
    <property type="protein sequence ID" value="XP_003241077.1"/>
    <property type="gene ID" value="LOC100569999"/>
</dbReference>
<dbReference type="GO" id="GO:0006355">
    <property type="term" value="P:regulation of DNA-templated transcription"/>
    <property type="evidence" value="ECO:0007669"/>
    <property type="project" value="InterPro"/>
</dbReference>
<dbReference type="Pfam" id="PF11717">
    <property type="entry name" value="Tudor-knot"/>
    <property type="match status" value="1"/>
</dbReference>
<dbReference type="PANTHER" id="PTHR10615:SF82">
    <property type="entry name" value="HISTONE ACETYLTRANSFERASE KAT8"/>
    <property type="match status" value="1"/>
</dbReference>
<dbReference type="InterPro" id="IPR036388">
    <property type="entry name" value="WH-like_DNA-bd_sf"/>
</dbReference>
<dbReference type="PROSITE" id="PS51726">
    <property type="entry name" value="MYST_HAT"/>
    <property type="match status" value="1"/>
</dbReference>
<dbReference type="GO" id="GO:0005705">
    <property type="term" value="C:polytene chromosome interband"/>
    <property type="evidence" value="ECO:0007669"/>
    <property type="project" value="UniProtKB-ARBA"/>
</dbReference>
<evidence type="ECO:0000256" key="11">
    <source>
        <dbReference type="SAM" id="MobiDB-lite"/>
    </source>
</evidence>
<evidence type="ECO:0000256" key="2">
    <source>
        <dbReference type="ARBA" id="ARBA00010107"/>
    </source>
</evidence>
<comment type="similarity">
    <text evidence="2 10">Belongs to the MYST (SAS/MOZ) family.</text>
</comment>
<sequence length="447" mass="52602">MSVRMKKCKKRNAKGPNYLKTANVSSKSETAEDSSKDGPLHVGDHCMVHRQDGWFHPAEVLDTRFNDTEDYFEYYVHYEEYDRRLDEWVQRDRIMNSRSDISETNSKQNDDNRNVDLLNQSDRKTTRSQKPRLDKINHVPMSHEEMDPTTAALEKERKAITKIKYINKVQFGNYEIDTWYYSPFPDEYEKESKILICEYCLKYCKLETSFRYHMSQCKWKKPPGVKVYHKDSLSIWEVDSSQHKLYCQNLCLMAKLFLDHKTICFDVEPFLFYILWSVDEAGGHFIGYFSKEKESPECNNVACLLTMPQFQKRGYGKLLIAFSYELSKLEGLVASPEKPLSDFGELSYRSYWSWVLLDIFKNKYQSFSIEELSAMTSIAETDIIATLQSMDMMKYWKGEHVICVTPKIIEKLLSSEHYKPPRFTLEKSDIKWTPKKYDPLPGPSSRS</sequence>
<dbReference type="Pfam" id="PF17772">
    <property type="entry name" value="zf-MYST"/>
    <property type="match status" value="1"/>
</dbReference>
<comment type="catalytic activity">
    <reaction evidence="10">
        <text>L-lysyl-[protein] + acetyl-CoA = N(6)-acetyl-L-lysyl-[protein] + CoA + H(+)</text>
        <dbReference type="Rhea" id="RHEA:45948"/>
        <dbReference type="Rhea" id="RHEA-COMP:9752"/>
        <dbReference type="Rhea" id="RHEA-COMP:10731"/>
        <dbReference type="ChEBI" id="CHEBI:15378"/>
        <dbReference type="ChEBI" id="CHEBI:29969"/>
        <dbReference type="ChEBI" id="CHEBI:57287"/>
        <dbReference type="ChEBI" id="CHEBI:57288"/>
        <dbReference type="ChEBI" id="CHEBI:61930"/>
        <dbReference type="EC" id="2.3.1.48"/>
    </reaction>
</comment>
<dbReference type="Proteomes" id="UP000007819">
    <property type="component" value="Chromosome X"/>
</dbReference>
<dbReference type="GO" id="GO:0044545">
    <property type="term" value="C:NSL complex"/>
    <property type="evidence" value="ECO:0007669"/>
    <property type="project" value="TreeGrafter"/>
</dbReference>
<reference evidence="13" key="2">
    <citation type="submission" date="2022-06" db="UniProtKB">
        <authorList>
            <consortium name="EnsemblMetazoa"/>
        </authorList>
    </citation>
    <scope>IDENTIFICATION</scope>
</reference>
<protein>
    <recommendedName>
        <fullName evidence="3 10">Histone acetyltransferase</fullName>
        <ecNumber evidence="3 10">2.3.1.48</ecNumber>
    </recommendedName>
</protein>
<feature type="compositionally biased region" description="Basic and acidic residues" evidence="11">
    <location>
        <begin position="121"/>
        <end position="138"/>
    </location>
</feature>
<dbReference type="FunFam" id="3.40.630.30:FF:000002">
    <property type="entry name" value="Histone acetyltransferase"/>
    <property type="match status" value="1"/>
</dbReference>
<dbReference type="KEGG" id="api:100569999"/>
<dbReference type="InterPro" id="IPR050603">
    <property type="entry name" value="MYST_HAT"/>
</dbReference>
<dbReference type="Gene3D" id="3.40.630.30">
    <property type="match status" value="1"/>
</dbReference>
<keyword evidence="14" id="KW-1185">Reference proteome</keyword>
<dbReference type="AlphaFoldDB" id="A0A8R2ACU4"/>
<feature type="domain" description="MYST-type HAT" evidence="12">
    <location>
        <begin position="161"/>
        <end position="434"/>
    </location>
</feature>
<evidence type="ECO:0000256" key="5">
    <source>
        <dbReference type="ARBA" id="ARBA00022990"/>
    </source>
</evidence>
<feature type="active site" description="Proton donor/acceptor" evidence="9">
    <location>
        <position position="337"/>
    </location>
</feature>
<dbReference type="InterPro" id="IPR016181">
    <property type="entry name" value="Acyl_CoA_acyltransferase"/>
</dbReference>
<dbReference type="FunFam" id="3.30.60.60:FF:000001">
    <property type="entry name" value="Histone acetyltransferase"/>
    <property type="match status" value="1"/>
</dbReference>
<keyword evidence="4" id="KW-0808">Transferase</keyword>
<dbReference type="Gene3D" id="3.30.60.60">
    <property type="entry name" value="N-acetyl transferase-like"/>
    <property type="match status" value="1"/>
</dbReference>
<evidence type="ECO:0000313" key="14">
    <source>
        <dbReference type="Proteomes" id="UP000007819"/>
    </source>
</evidence>
<dbReference type="Gene3D" id="2.30.30.140">
    <property type="match status" value="1"/>
</dbReference>
<evidence type="ECO:0000256" key="4">
    <source>
        <dbReference type="ARBA" id="ARBA00022679"/>
    </source>
</evidence>
<dbReference type="InterPro" id="IPR000953">
    <property type="entry name" value="Chromo/chromo_shadow_dom"/>
</dbReference>
<feature type="compositionally biased region" description="Basic and acidic residues" evidence="11">
    <location>
        <begin position="29"/>
        <end position="39"/>
    </location>
</feature>
<feature type="region of interest" description="Disordered" evidence="11">
    <location>
        <begin position="1"/>
        <end position="39"/>
    </location>
</feature>
<comment type="subcellular location">
    <subcellularLocation>
        <location evidence="1 10">Nucleus</location>
    </subcellularLocation>
</comment>
<dbReference type="Pfam" id="PF01853">
    <property type="entry name" value="MOZ_SAS"/>
    <property type="match status" value="1"/>
</dbReference>
<dbReference type="SUPFAM" id="SSF55729">
    <property type="entry name" value="Acyl-CoA N-acyltransferases (Nat)"/>
    <property type="match status" value="1"/>
</dbReference>
<dbReference type="GeneID" id="100569999"/>
<dbReference type="InterPro" id="IPR016197">
    <property type="entry name" value="Chromo-like_dom_sf"/>
</dbReference>
<dbReference type="FunFam" id="1.10.10.10:FF:000022">
    <property type="entry name" value="Histone acetyltransferase"/>
    <property type="match status" value="1"/>
</dbReference>
<evidence type="ECO:0000256" key="10">
    <source>
        <dbReference type="RuleBase" id="RU361211"/>
    </source>
</evidence>
<dbReference type="Gene3D" id="1.10.10.10">
    <property type="entry name" value="Winged helix-like DNA-binding domain superfamily/Winged helix DNA-binding domain"/>
    <property type="match status" value="1"/>
</dbReference>
<dbReference type="GO" id="GO:0035267">
    <property type="term" value="C:NuA4 histone acetyltransferase complex"/>
    <property type="evidence" value="ECO:0007669"/>
    <property type="project" value="TreeGrafter"/>
</dbReference>
<evidence type="ECO:0000256" key="6">
    <source>
        <dbReference type="ARBA" id="ARBA00023015"/>
    </source>
</evidence>
<dbReference type="GO" id="GO:0005634">
    <property type="term" value="C:nucleus"/>
    <property type="evidence" value="ECO:0007669"/>
    <property type="project" value="UniProtKB-SubCell"/>
</dbReference>
<proteinExistence type="inferred from homology"/>
<dbReference type="GO" id="GO:0140861">
    <property type="term" value="P:DNA repair-dependent chromatin remodeling"/>
    <property type="evidence" value="ECO:0007669"/>
    <property type="project" value="UniProtKB-ARBA"/>
</dbReference>
<dbReference type="PANTHER" id="PTHR10615">
    <property type="entry name" value="HISTONE ACETYLTRANSFERASE"/>
    <property type="match status" value="1"/>
</dbReference>
<evidence type="ECO:0000313" key="13">
    <source>
        <dbReference type="EnsemblMetazoa" id="XP_003241077.1"/>
    </source>
</evidence>
<dbReference type="InterPro" id="IPR002717">
    <property type="entry name" value="HAT_MYST-type"/>
</dbReference>
<dbReference type="EC" id="2.3.1.48" evidence="3 10"/>
<evidence type="ECO:0000256" key="3">
    <source>
        <dbReference type="ARBA" id="ARBA00013184"/>
    </source>
</evidence>
<name>A0A8R2ACU4_ACYPI</name>
<dbReference type="RefSeq" id="XP_003241077.1">
    <property type="nucleotide sequence ID" value="XM_003241029.2"/>
</dbReference>
<keyword evidence="8 10" id="KW-0539">Nucleus</keyword>
<dbReference type="OrthoDB" id="787137at2759"/>
<dbReference type="SMART" id="SM00298">
    <property type="entry name" value="CHROMO"/>
    <property type="match status" value="1"/>
</dbReference>